<keyword evidence="1" id="KW-0479">Metal-binding</keyword>
<evidence type="ECO:0000256" key="1">
    <source>
        <dbReference type="RuleBase" id="RU341113"/>
    </source>
</evidence>
<dbReference type="InterPro" id="IPR008257">
    <property type="entry name" value="Pept_M19"/>
</dbReference>
<comment type="similarity">
    <text evidence="1">Belongs to the metallo-dependent hydrolases superfamily. Peptidase M19 family.</text>
</comment>
<keyword evidence="1" id="KW-0482">Metalloprotease</keyword>
<accession>A0ABQ6N3T2</accession>
<proteinExistence type="inferred from homology"/>
<keyword evidence="1" id="KW-0862">Zinc</keyword>
<dbReference type="PANTHER" id="PTHR10443:SF12">
    <property type="entry name" value="DIPEPTIDASE"/>
    <property type="match status" value="1"/>
</dbReference>
<comment type="catalytic activity">
    <reaction evidence="1">
        <text>an L-aminoacyl-L-amino acid + H2O = 2 an L-alpha-amino acid</text>
        <dbReference type="Rhea" id="RHEA:48940"/>
        <dbReference type="ChEBI" id="CHEBI:15377"/>
        <dbReference type="ChEBI" id="CHEBI:59869"/>
        <dbReference type="ChEBI" id="CHEBI:77460"/>
        <dbReference type="EC" id="3.4.13.19"/>
    </reaction>
</comment>
<keyword evidence="3" id="KW-1185">Reference proteome</keyword>
<evidence type="ECO:0000313" key="3">
    <source>
        <dbReference type="Proteomes" id="UP001165060"/>
    </source>
</evidence>
<dbReference type="PROSITE" id="PS51365">
    <property type="entry name" value="RENAL_DIPEPTIDASE_2"/>
    <property type="match status" value="1"/>
</dbReference>
<dbReference type="InterPro" id="IPR032466">
    <property type="entry name" value="Metal_Hydrolase"/>
</dbReference>
<comment type="caution">
    <text evidence="2">The sequence shown here is derived from an EMBL/GenBank/DDBJ whole genome shotgun (WGS) entry which is preliminary data.</text>
</comment>
<protein>
    <recommendedName>
        <fullName evidence="1">Dipeptidase</fullName>
        <ecNumber evidence="1">3.4.13.19</ecNumber>
    </recommendedName>
</protein>
<name>A0ABQ6N3T2_9STRA</name>
<dbReference type="SUPFAM" id="SSF51556">
    <property type="entry name" value="Metallo-dependent hydrolases"/>
    <property type="match status" value="1"/>
</dbReference>
<dbReference type="PANTHER" id="PTHR10443">
    <property type="entry name" value="MICROSOMAL DIPEPTIDASE"/>
    <property type="match status" value="1"/>
</dbReference>
<dbReference type="CDD" id="cd01301">
    <property type="entry name" value="rDP_like"/>
    <property type="match status" value="1"/>
</dbReference>
<dbReference type="EMBL" id="BRYB01002070">
    <property type="protein sequence ID" value="GMI39154.1"/>
    <property type="molecule type" value="Genomic_DNA"/>
</dbReference>
<sequence>MTDLAEGDHLRACTPENMARADAVHAKYPLMDGHNDLPWAIRQGFDMHFSNVDLTIDNTNLDVPGIIYRKLHTDIPRLKKGGVGAQFWSVFAPASLTGPDVVQVTMEQIDLVHQLCDKHPEAFAFAWKAADIMPIFESGRVASVCGIEGGHQINGSLRALRMFHMIGARYMTLTHNGGPGWADPAVELDGSFCVEAPLGGLAPFGVSVVKEMNRIGMVVDISHVHAETMHAALGATRAPVMFSHSSTRALCAHPRDVPDDVLVKLKENRGIVMVVFLSKFVAGEFWVRGGKTGATIIEAADHIDHAVKVAGIDCVGIGGDYDGGALFARGLEDVGCYKRLTCELIHRGYSDEDLGKILGLNAIRVLQECEDVAAQMKKEGVLACEEHFGEEIYETNAKKLEKK</sequence>
<evidence type="ECO:0000313" key="2">
    <source>
        <dbReference type="EMBL" id="GMI39154.1"/>
    </source>
</evidence>
<dbReference type="Proteomes" id="UP001165060">
    <property type="component" value="Unassembled WGS sequence"/>
</dbReference>
<reference evidence="2 3" key="1">
    <citation type="journal article" date="2023" name="Commun. Biol.">
        <title>Genome analysis of Parmales, the sister group of diatoms, reveals the evolutionary specialization of diatoms from phago-mixotrophs to photoautotrophs.</title>
        <authorList>
            <person name="Ban H."/>
            <person name="Sato S."/>
            <person name="Yoshikawa S."/>
            <person name="Yamada K."/>
            <person name="Nakamura Y."/>
            <person name="Ichinomiya M."/>
            <person name="Sato N."/>
            <person name="Blanc-Mathieu R."/>
            <person name="Endo H."/>
            <person name="Kuwata A."/>
            <person name="Ogata H."/>
        </authorList>
    </citation>
    <scope>NUCLEOTIDE SEQUENCE [LARGE SCALE GENOMIC DNA]</scope>
</reference>
<organism evidence="2 3">
    <name type="scientific">Tetraparma gracilis</name>
    <dbReference type="NCBI Taxonomy" id="2962635"/>
    <lineage>
        <taxon>Eukaryota</taxon>
        <taxon>Sar</taxon>
        <taxon>Stramenopiles</taxon>
        <taxon>Ochrophyta</taxon>
        <taxon>Bolidophyceae</taxon>
        <taxon>Parmales</taxon>
        <taxon>Triparmaceae</taxon>
        <taxon>Tetraparma</taxon>
    </lineage>
</organism>
<keyword evidence="1" id="KW-0645">Protease</keyword>
<keyword evidence="1" id="KW-0224">Dipeptidase</keyword>
<dbReference type="Pfam" id="PF01244">
    <property type="entry name" value="Peptidase_M19"/>
    <property type="match status" value="1"/>
</dbReference>
<dbReference type="EC" id="3.4.13.19" evidence="1"/>
<gene>
    <name evidence="2" type="ORF">TeGR_g9602</name>
</gene>
<comment type="cofactor">
    <cofactor evidence="1">
        <name>Zn(2+)</name>
        <dbReference type="ChEBI" id="CHEBI:29105"/>
    </cofactor>
</comment>
<keyword evidence="1" id="KW-0378">Hydrolase</keyword>
<dbReference type="Gene3D" id="3.20.20.140">
    <property type="entry name" value="Metal-dependent hydrolases"/>
    <property type="match status" value="1"/>
</dbReference>